<sequence length="123" mass="13770">MKTLNSYTSDKISAAMEKHGAYFAFSKTQFEEKQVEGVKYVSDGSGMVCPKENYNQLIEEMNEIYAEGVKQDIAENGLTAIVKRELANYECYYTGDIEDAVDALEDYGVTYEQVLTVFQGGSL</sequence>
<comment type="caution">
    <text evidence="1">The sequence shown here is derived from an EMBL/GenBank/DDBJ whole genome shotgun (WGS) entry which is preliminary data.</text>
</comment>
<evidence type="ECO:0000313" key="2">
    <source>
        <dbReference type="Proteomes" id="UP000035514"/>
    </source>
</evidence>
<dbReference type="InterPro" id="IPR056076">
    <property type="entry name" value="DUF7659"/>
</dbReference>
<reference evidence="1 2" key="1">
    <citation type="submission" date="2014-01" db="EMBL/GenBank/DDBJ databases">
        <title>Development of a Comparative Genomic Fingerprinting Assay for High Resolution Genotyping of Arcobacter butzleri.</title>
        <authorList>
            <person name="Webb A.L."/>
            <person name="Inglis G.D."/>
            <person name="Kruczkiewicz P."/>
            <person name="Selinger L.B."/>
            <person name="Taboada E.N."/>
        </authorList>
    </citation>
    <scope>NUCLEOTIDE SEQUENCE [LARGE SCALE GENOMIC DNA]</scope>
    <source>
        <strain evidence="1 2">L348</strain>
    </source>
</reference>
<dbReference type="Proteomes" id="UP000035514">
    <property type="component" value="Unassembled WGS sequence"/>
</dbReference>
<gene>
    <name evidence="1" type="ORF">AA20_02205</name>
</gene>
<proteinExistence type="predicted"/>
<dbReference type="Pfam" id="PF24692">
    <property type="entry name" value="DUF7659"/>
    <property type="match status" value="1"/>
</dbReference>
<dbReference type="RefSeq" id="WP_046996217.1">
    <property type="nucleotide sequence ID" value="NZ_JAIQ01000051.1"/>
</dbReference>
<organism evidence="1 2">
    <name type="scientific">Aliarcobacter butzleri L348</name>
    <dbReference type="NCBI Taxonomy" id="1447256"/>
    <lineage>
        <taxon>Bacteria</taxon>
        <taxon>Pseudomonadati</taxon>
        <taxon>Campylobacterota</taxon>
        <taxon>Epsilonproteobacteria</taxon>
        <taxon>Campylobacterales</taxon>
        <taxon>Arcobacteraceae</taxon>
        <taxon>Aliarcobacter</taxon>
    </lineage>
</organism>
<dbReference type="AlphaFoldDB" id="A0A0G9K7U4"/>
<dbReference type="EMBL" id="JAIQ01000051">
    <property type="protein sequence ID" value="KLE01855.1"/>
    <property type="molecule type" value="Genomic_DNA"/>
</dbReference>
<evidence type="ECO:0000313" key="1">
    <source>
        <dbReference type="EMBL" id="KLE01855.1"/>
    </source>
</evidence>
<accession>A0A0G9K7U4</accession>
<protein>
    <submittedName>
        <fullName evidence="1">Uncharacterized protein</fullName>
    </submittedName>
</protein>
<name>A0A0G9K7U4_9BACT</name>
<dbReference type="PATRIC" id="fig|1447256.3.peg.426"/>